<feature type="region of interest" description="Disordered" evidence="1">
    <location>
        <begin position="48"/>
        <end position="83"/>
    </location>
</feature>
<evidence type="ECO:0000313" key="3">
    <source>
        <dbReference type="EMBL" id="KAF2459686.1"/>
    </source>
</evidence>
<name>A0A6A6P6R4_9PEZI</name>
<keyword evidence="2" id="KW-0472">Membrane</keyword>
<protein>
    <submittedName>
        <fullName evidence="3">Uncharacterized protein</fullName>
    </submittedName>
</protein>
<gene>
    <name evidence="3" type="ORF">BDY21DRAFT_195337</name>
</gene>
<sequence>MMKGVKCLVDFFFFVLLLMDSCFVVALCFLFVARSAPRIVSPALNNSLAFSGKTQPRDETQVVLTPRAESNAPQSRTQRAHRR</sequence>
<evidence type="ECO:0000313" key="4">
    <source>
        <dbReference type="Proteomes" id="UP000799766"/>
    </source>
</evidence>
<keyword evidence="2" id="KW-1133">Transmembrane helix</keyword>
<keyword evidence="2" id="KW-0812">Transmembrane</keyword>
<keyword evidence="4" id="KW-1185">Reference proteome</keyword>
<dbReference type="EMBL" id="MU001675">
    <property type="protein sequence ID" value="KAF2459686.1"/>
    <property type="molecule type" value="Genomic_DNA"/>
</dbReference>
<evidence type="ECO:0000256" key="1">
    <source>
        <dbReference type="SAM" id="MobiDB-lite"/>
    </source>
</evidence>
<dbReference type="AlphaFoldDB" id="A0A6A6P6R4"/>
<proteinExistence type="predicted"/>
<feature type="transmembrane region" description="Helical" evidence="2">
    <location>
        <begin position="12"/>
        <end position="33"/>
    </location>
</feature>
<accession>A0A6A6P6R4</accession>
<evidence type="ECO:0000256" key="2">
    <source>
        <dbReference type="SAM" id="Phobius"/>
    </source>
</evidence>
<reference evidence="3" key="1">
    <citation type="journal article" date="2020" name="Stud. Mycol.">
        <title>101 Dothideomycetes genomes: a test case for predicting lifestyles and emergence of pathogens.</title>
        <authorList>
            <person name="Haridas S."/>
            <person name="Albert R."/>
            <person name="Binder M."/>
            <person name="Bloem J."/>
            <person name="Labutti K."/>
            <person name="Salamov A."/>
            <person name="Andreopoulos B."/>
            <person name="Baker S."/>
            <person name="Barry K."/>
            <person name="Bills G."/>
            <person name="Bluhm B."/>
            <person name="Cannon C."/>
            <person name="Castanera R."/>
            <person name="Culley D."/>
            <person name="Daum C."/>
            <person name="Ezra D."/>
            <person name="Gonzalez J."/>
            <person name="Henrissat B."/>
            <person name="Kuo A."/>
            <person name="Liang C."/>
            <person name="Lipzen A."/>
            <person name="Lutzoni F."/>
            <person name="Magnuson J."/>
            <person name="Mondo S."/>
            <person name="Nolan M."/>
            <person name="Ohm R."/>
            <person name="Pangilinan J."/>
            <person name="Park H.-J."/>
            <person name="Ramirez L."/>
            <person name="Alfaro M."/>
            <person name="Sun H."/>
            <person name="Tritt A."/>
            <person name="Yoshinaga Y."/>
            <person name="Zwiers L.-H."/>
            <person name="Turgeon B."/>
            <person name="Goodwin S."/>
            <person name="Spatafora J."/>
            <person name="Crous P."/>
            <person name="Grigoriev I."/>
        </authorList>
    </citation>
    <scope>NUCLEOTIDE SEQUENCE</scope>
    <source>
        <strain evidence="3">ATCC 16933</strain>
    </source>
</reference>
<dbReference type="Proteomes" id="UP000799766">
    <property type="component" value="Unassembled WGS sequence"/>
</dbReference>
<organism evidence="3 4">
    <name type="scientific">Lineolata rhizophorae</name>
    <dbReference type="NCBI Taxonomy" id="578093"/>
    <lineage>
        <taxon>Eukaryota</taxon>
        <taxon>Fungi</taxon>
        <taxon>Dikarya</taxon>
        <taxon>Ascomycota</taxon>
        <taxon>Pezizomycotina</taxon>
        <taxon>Dothideomycetes</taxon>
        <taxon>Dothideomycetes incertae sedis</taxon>
        <taxon>Lineolatales</taxon>
        <taxon>Lineolataceae</taxon>
        <taxon>Lineolata</taxon>
    </lineage>
</organism>